<gene>
    <name evidence="1" type="ORF">BDK51DRAFT_41821</name>
</gene>
<organism evidence="1 2">
    <name type="scientific">Blyttiomyces helicus</name>
    <dbReference type="NCBI Taxonomy" id="388810"/>
    <lineage>
        <taxon>Eukaryota</taxon>
        <taxon>Fungi</taxon>
        <taxon>Fungi incertae sedis</taxon>
        <taxon>Chytridiomycota</taxon>
        <taxon>Chytridiomycota incertae sedis</taxon>
        <taxon>Chytridiomycetes</taxon>
        <taxon>Chytridiomycetes incertae sedis</taxon>
        <taxon>Blyttiomyces</taxon>
    </lineage>
</organism>
<dbReference type="InterPro" id="IPR032675">
    <property type="entry name" value="LRR_dom_sf"/>
</dbReference>
<name>A0A4V1IR12_9FUNG</name>
<dbReference type="SUPFAM" id="SSF52047">
    <property type="entry name" value="RNI-like"/>
    <property type="match status" value="1"/>
</dbReference>
<sequence length="253" mass="27264">MIKGVRRPRSLQFSFTPTYKASVALETATNRATGTNLISWMGTASAAEHVSVNCPNLKYLDGSNLEAPPVAVLAVACDQLASIELSGSQKWVTDDGVRTLLHNPGITELRHFDTEITLTTLHVLKTHRPLTLLTLGGPNHKPPAPLLSARGASLTRLCIGEPGWRMGADLATMFPNAVASPRSLHLHGKTSVRVLASLSHRLPVLRDLGVDNSVNRNELQDSVPTSVSLYEPSDFNWLGMGDLWARIAGATPP</sequence>
<evidence type="ECO:0008006" key="3">
    <source>
        <dbReference type="Google" id="ProtNLM"/>
    </source>
</evidence>
<protein>
    <recommendedName>
        <fullName evidence="3">F-box domain-containing protein</fullName>
    </recommendedName>
</protein>
<evidence type="ECO:0000313" key="2">
    <source>
        <dbReference type="Proteomes" id="UP000269721"/>
    </source>
</evidence>
<dbReference type="AlphaFoldDB" id="A0A4V1IR12"/>
<dbReference type="EMBL" id="KZ996706">
    <property type="protein sequence ID" value="RKO88447.1"/>
    <property type="molecule type" value="Genomic_DNA"/>
</dbReference>
<evidence type="ECO:0000313" key="1">
    <source>
        <dbReference type="EMBL" id="RKO88447.1"/>
    </source>
</evidence>
<dbReference type="Proteomes" id="UP000269721">
    <property type="component" value="Unassembled WGS sequence"/>
</dbReference>
<dbReference type="Gene3D" id="3.80.10.10">
    <property type="entry name" value="Ribonuclease Inhibitor"/>
    <property type="match status" value="1"/>
</dbReference>
<proteinExistence type="predicted"/>
<dbReference type="OrthoDB" id="10257471at2759"/>
<reference evidence="2" key="1">
    <citation type="journal article" date="2018" name="Nat. Microbiol.">
        <title>Leveraging single-cell genomics to expand the fungal tree of life.</title>
        <authorList>
            <person name="Ahrendt S.R."/>
            <person name="Quandt C.A."/>
            <person name="Ciobanu D."/>
            <person name="Clum A."/>
            <person name="Salamov A."/>
            <person name="Andreopoulos B."/>
            <person name="Cheng J.F."/>
            <person name="Woyke T."/>
            <person name="Pelin A."/>
            <person name="Henrissat B."/>
            <person name="Reynolds N.K."/>
            <person name="Benny G.L."/>
            <person name="Smith M.E."/>
            <person name="James T.Y."/>
            <person name="Grigoriev I.V."/>
        </authorList>
    </citation>
    <scope>NUCLEOTIDE SEQUENCE [LARGE SCALE GENOMIC DNA]</scope>
</reference>
<keyword evidence="2" id="KW-1185">Reference proteome</keyword>
<accession>A0A4V1IR12</accession>